<evidence type="ECO:0000259" key="17">
    <source>
        <dbReference type="Pfam" id="PF03717"/>
    </source>
</evidence>
<dbReference type="Pfam" id="PF03717">
    <property type="entry name" value="PBP_dimer"/>
    <property type="match status" value="1"/>
</dbReference>
<evidence type="ECO:0000256" key="10">
    <source>
        <dbReference type="ARBA" id="ARBA00022984"/>
    </source>
</evidence>
<keyword evidence="12 14" id="KW-0472">Membrane</keyword>
<dbReference type="RefSeq" id="WP_162407930.1">
    <property type="nucleotide sequence ID" value="NZ_PDWN01000001.1"/>
</dbReference>
<evidence type="ECO:0000256" key="9">
    <source>
        <dbReference type="ARBA" id="ARBA00022960"/>
    </source>
</evidence>
<dbReference type="InterPro" id="IPR050515">
    <property type="entry name" value="Beta-lactam/transpept"/>
</dbReference>
<comment type="caution">
    <text evidence="18">The sequence shown here is derived from an EMBL/GenBank/DDBJ whole genome shotgun (WGS) entry which is preliminary data.</text>
</comment>
<dbReference type="InterPro" id="IPR005311">
    <property type="entry name" value="PBP_dimer"/>
</dbReference>
<dbReference type="Gene3D" id="3.40.710.10">
    <property type="entry name" value="DD-peptidase/beta-lactamase superfamily"/>
    <property type="match status" value="1"/>
</dbReference>
<evidence type="ECO:0000256" key="5">
    <source>
        <dbReference type="ARBA" id="ARBA00022645"/>
    </source>
</evidence>
<dbReference type="SUPFAM" id="SSF56519">
    <property type="entry name" value="Penicillin binding protein dimerisation domain"/>
    <property type="match status" value="1"/>
</dbReference>
<keyword evidence="3 14" id="KW-1003">Cell membrane</keyword>
<comment type="similarity">
    <text evidence="14">Belongs to the transpeptidase family. MrdA subfamily.</text>
</comment>
<evidence type="ECO:0000256" key="3">
    <source>
        <dbReference type="ARBA" id="ARBA00022475"/>
    </source>
</evidence>
<feature type="region of interest" description="Disordered" evidence="15">
    <location>
        <begin position="635"/>
        <end position="740"/>
    </location>
</feature>
<dbReference type="Proteomes" id="UP000788419">
    <property type="component" value="Unassembled WGS sequence"/>
</dbReference>
<keyword evidence="11 14" id="KW-1133">Transmembrane helix</keyword>
<dbReference type="InterPro" id="IPR017790">
    <property type="entry name" value="Penicillin-binding_protein_2"/>
</dbReference>
<keyword evidence="10 14" id="KW-0573">Peptidoglycan synthesis</keyword>
<evidence type="ECO:0000256" key="7">
    <source>
        <dbReference type="ARBA" id="ARBA00022692"/>
    </source>
</evidence>
<keyword evidence="13 14" id="KW-0961">Cell wall biogenesis/degradation</keyword>
<feature type="transmembrane region" description="Helical" evidence="14">
    <location>
        <begin position="21"/>
        <end position="40"/>
    </location>
</feature>
<comment type="pathway">
    <text evidence="14">Cell wall biogenesis; peptidoglycan biosynthesis.</text>
</comment>
<feature type="compositionally biased region" description="Low complexity" evidence="15">
    <location>
        <begin position="703"/>
        <end position="722"/>
    </location>
</feature>
<dbReference type="EMBL" id="PDWN01000001">
    <property type="protein sequence ID" value="KAF1697313.1"/>
    <property type="molecule type" value="Genomic_DNA"/>
</dbReference>
<protein>
    <recommendedName>
        <fullName evidence="14">Peptidoglycan D,D-transpeptidase MrdA</fullName>
        <ecNumber evidence="14">3.4.16.4</ecNumber>
    </recommendedName>
    <alternativeName>
        <fullName evidence="14">Penicillin-binding protein 2</fullName>
        <shortName evidence="14">PBP-2</shortName>
    </alternativeName>
</protein>
<reference evidence="18 19" key="1">
    <citation type="submission" date="2017-10" db="EMBL/GenBank/DDBJ databases">
        <title>Whole genome sequencing of members of genus Pseudoxanthomonas.</title>
        <authorList>
            <person name="Kumar S."/>
            <person name="Bansal K."/>
            <person name="Kaur A."/>
            <person name="Patil P."/>
            <person name="Sharma S."/>
            <person name="Patil P.B."/>
        </authorList>
    </citation>
    <scope>NUCLEOTIDE SEQUENCE [LARGE SCALE GENOMIC DNA]</scope>
    <source>
        <strain evidence="18 19">DSM 17801</strain>
    </source>
</reference>
<keyword evidence="4 14" id="KW-0997">Cell inner membrane</keyword>
<dbReference type="InterPro" id="IPR036138">
    <property type="entry name" value="PBP_dimer_sf"/>
</dbReference>
<dbReference type="PANTHER" id="PTHR30627:SF2">
    <property type="entry name" value="PEPTIDOGLYCAN D,D-TRANSPEPTIDASE MRDA"/>
    <property type="match status" value="1"/>
</dbReference>
<dbReference type="EC" id="3.4.16.4" evidence="14"/>
<keyword evidence="19" id="KW-1185">Reference proteome</keyword>
<dbReference type="InterPro" id="IPR012338">
    <property type="entry name" value="Beta-lactam/transpept-like"/>
</dbReference>
<evidence type="ECO:0000256" key="6">
    <source>
        <dbReference type="ARBA" id="ARBA00022670"/>
    </source>
</evidence>
<dbReference type="InterPro" id="IPR001460">
    <property type="entry name" value="PCN-bd_Tpept"/>
</dbReference>
<comment type="catalytic activity">
    <reaction evidence="14">
        <text>Preferential cleavage: (Ac)2-L-Lys-D-Ala-|-D-Ala. Also transpeptidation of peptidyl-alanyl moieties that are N-acyl substituents of D-alanine.</text>
        <dbReference type="EC" id="3.4.16.4"/>
    </reaction>
</comment>
<accession>A0ABQ6ZB34</accession>
<dbReference type="Gene3D" id="3.30.1390.30">
    <property type="entry name" value="Penicillin-binding protein 2a, domain 3"/>
    <property type="match status" value="1"/>
</dbReference>
<evidence type="ECO:0000256" key="2">
    <source>
        <dbReference type="ARBA" id="ARBA00004236"/>
    </source>
</evidence>
<evidence type="ECO:0000256" key="11">
    <source>
        <dbReference type="ARBA" id="ARBA00022989"/>
    </source>
</evidence>
<evidence type="ECO:0000313" key="18">
    <source>
        <dbReference type="EMBL" id="KAF1697313.1"/>
    </source>
</evidence>
<keyword evidence="6 14" id="KW-0645">Protease</keyword>
<evidence type="ECO:0000256" key="4">
    <source>
        <dbReference type="ARBA" id="ARBA00022519"/>
    </source>
</evidence>
<sequence length="740" mass="78693">MSSRRPFKNPHAEAEQFRRRAALGFLAVALALVGLGAWYFRLQVLQHADYSTRSEANRIRPRPVVPARGMIYDRQGRLLAENLPAFRLDVTPDKAGDLDALLSELGQVIALSEDEIAHFRKERKSGRGFLPVTLKLRLSDEEMAAFAVNRWRFPGVELQPYLTRHYPYGDLFSHVIGYVGRVDEDDLAKLGDGGAALSHIGKTGIERSYEEMLRGQVGYEQIETNVQGRALRTVGRVPARPGADLRLSIDAELQRAAVAAFGELEGTAVAMDPRTGEILALVSLPGFDPNLFVNGISHDDYRALMDNPSRPQFNRAVLGGVAPGSTLKPFLALAGLDSGIRKPEDRTLSTGMFHLPGTSRGWGDSHRGGHGWTDARKSIADSVNTYYYQLALDMGIGRVQEYLSRYGFGQPSGIDLAGENTGILPSPAWKLKNRKERWYPGDTVNISIGQGDWKVTPLQMVRGTGALADGGRLRRPHLVDARRDRFDAPWAPLPQPAPGQISDSPADLQVVGEGMVMTVHGPGGTARAIGTGIPYRIAGKTGTAQVVSRRGTAAVDPRSLPMHLRHRALFIGYAPADDPQIAVAVAVEGGGYGGSTAAPIARAIFDAWLLGKLPAGMEPIDGVDAPGCAGEAADCPPATAPSTVPAPAATASAGASSTPPSSVADVVTPPAASAQRSPALASDRNPSANSLGNWARLHNADPVRAASGVSAAEAPAASPRVADPASGPRVPPPPDAEDDR</sequence>
<comment type="caution">
    <text evidence="14">Lacks conserved residue(s) required for the propagation of feature annotation.</text>
</comment>
<dbReference type="Pfam" id="PF00905">
    <property type="entry name" value="Transpeptidase"/>
    <property type="match status" value="1"/>
</dbReference>
<keyword evidence="9 14" id="KW-0133">Cell shape</keyword>
<evidence type="ECO:0000313" key="19">
    <source>
        <dbReference type="Proteomes" id="UP000788419"/>
    </source>
</evidence>
<feature type="domain" description="Penicillin-binding protein transpeptidase" evidence="16">
    <location>
        <begin position="266"/>
        <end position="605"/>
    </location>
</feature>
<feature type="compositionally biased region" description="Low complexity" evidence="15">
    <location>
        <begin position="636"/>
        <end position="664"/>
    </location>
</feature>
<evidence type="ECO:0000256" key="15">
    <source>
        <dbReference type="SAM" id="MobiDB-lite"/>
    </source>
</evidence>
<evidence type="ECO:0000259" key="16">
    <source>
        <dbReference type="Pfam" id="PF00905"/>
    </source>
</evidence>
<dbReference type="SUPFAM" id="SSF56601">
    <property type="entry name" value="beta-lactamase/transpeptidase-like"/>
    <property type="match status" value="1"/>
</dbReference>
<dbReference type="HAMAP" id="MF_02081">
    <property type="entry name" value="MrdA_transpept"/>
    <property type="match status" value="1"/>
</dbReference>
<organism evidence="18 19">
    <name type="scientific">Pseudoxanthomonas daejeonensis</name>
    <dbReference type="NCBI Taxonomy" id="266062"/>
    <lineage>
        <taxon>Bacteria</taxon>
        <taxon>Pseudomonadati</taxon>
        <taxon>Pseudomonadota</taxon>
        <taxon>Gammaproteobacteria</taxon>
        <taxon>Lysobacterales</taxon>
        <taxon>Lysobacteraceae</taxon>
        <taxon>Pseudoxanthomonas</taxon>
    </lineage>
</organism>
<name>A0ABQ6ZB34_9GAMM</name>
<keyword evidence="7 14" id="KW-0812">Transmembrane</keyword>
<evidence type="ECO:0000256" key="1">
    <source>
        <dbReference type="ARBA" id="ARBA00004167"/>
    </source>
</evidence>
<dbReference type="PANTHER" id="PTHR30627">
    <property type="entry name" value="PEPTIDOGLYCAN D,D-TRANSPEPTIDASE"/>
    <property type="match status" value="1"/>
</dbReference>
<keyword evidence="5 14" id="KW-0121">Carboxypeptidase</keyword>
<evidence type="ECO:0000256" key="13">
    <source>
        <dbReference type="ARBA" id="ARBA00023316"/>
    </source>
</evidence>
<feature type="domain" description="Penicillin-binding protein dimerisation" evidence="17">
    <location>
        <begin position="65"/>
        <end position="233"/>
    </location>
</feature>
<comment type="subcellular location">
    <subcellularLocation>
        <location evidence="14">Cell inner membrane</location>
        <topology evidence="14">Single-pass membrane protein</topology>
    </subcellularLocation>
    <subcellularLocation>
        <location evidence="2">Cell membrane</location>
    </subcellularLocation>
    <subcellularLocation>
        <location evidence="1">Membrane</location>
        <topology evidence="1">Single-pass membrane protein</topology>
    </subcellularLocation>
</comment>
<keyword evidence="8 14" id="KW-0378">Hydrolase</keyword>
<evidence type="ECO:0000256" key="8">
    <source>
        <dbReference type="ARBA" id="ARBA00022801"/>
    </source>
</evidence>
<gene>
    <name evidence="14 18" type="primary">mrdA</name>
    <name evidence="18" type="ORF">CSC65_00060</name>
</gene>
<dbReference type="Gene3D" id="3.90.1310.10">
    <property type="entry name" value="Penicillin-binding protein 2a (Domain 2)"/>
    <property type="match status" value="1"/>
</dbReference>
<feature type="active site" description="Acyl-ester intermediate" evidence="14">
    <location>
        <position position="325"/>
    </location>
</feature>
<comment type="function">
    <text evidence="14">Catalyzes cross-linking of the peptidoglycan cell wall.</text>
</comment>
<evidence type="ECO:0000256" key="12">
    <source>
        <dbReference type="ARBA" id="ARBA00023136"/>
    </source>
</evidence>
<proteinExistence type="inferred from homology"/>
<evidence type="ECO:0000256" key="14">
    <source>
        <dbReference type="HAMAP-Rule" id="MF_02081"/>
    </source>
</evidence>
<dbReference type="NCBIfam" id="TIGR03423">
    <property type="entry name" value="pbp2_mrdA"/>
    <property type="match status" value="1"/>
</dbReference>